<evidence type="ECO:0000313" key="3">
    <source>
        <dbReference type="Proteomes" id="UP001438707"/>
    </source>
</evidence>
<keyword evidence="3" id="KW-1185">Reference proteome</keyword>
<dbReference type="PANTHER" id="PTHR46825">
    <property type="entry name" value="D-ALANYL-D-ALANINE-CARBOXYPEPTIDASE/ENDOPEPTIDASE AMPH"/>
    <property type="match status" value="1"/>
</dbReference>
<dbReference type="Gene3D" id="3.40.710.10">
    <property type="entry name" value="DD-peptidase/beta-lactamase superfamily"/>
    <property type="match status" value="1"/>
</dbReference>
<dbReference type="InterPro" id="IPR050491">
    <property type="entry name" value="AmpC-like"/>
</dbReference>
<dbReference type="EMBL" id="JALJOS010000004">
    <property type="protein sequence ID" value="KAK9840326.1"/>
    <property type="molecule type" value="Genomic_DNA"/>
</dbReference>
<dbReference type="Proteomes" id="UP001438707">
    <property type="component" value="Unassembled WGS sequence"/>
</dbReference>
<proteinExistence type="predicted"/>
<evidence type="ECO:0000259" key="1">
    <source>
        <dbReference type="Pfam" id="PF00144"/>
    </source>
</evidence>
<protein>
    <recommendedName>
        <fullName evidence="1">Beta-lactamase-related domain-containing protein</fullName>
    </recommendedName>
</protein>
<name>A0AAW1S4H3_9CHLO</name>
<dbReference type="PANTHER" id="PTHR46825:SF9">
    <property type="entry name" value="BETA-LACTAMASE-RELATED DOMAIN-CONTAINING PROTEIN"/>
    <property type="match status" value="1"/>
</dbReference>
<accession>A0AAW1S4H3</accession>
<dbReference type="InterPro" id="IPR012338">
    <property type="entry name" value="Beta-lactam/transpept-like"/>
</dbReference>
<dbReference type="SUPFAM" id="SSF56601">
    <property type="entry name" value="beta-lactamase/transpeptidase-like"/>
    <property type="match status" value="1"/>
</dbReference>
<organism evidence="2 3">
    <name type="scientific">Apatococcus lobatus</name>
    <dbReference type="NCBI Taxonomy" id="904363"/>
    <lineage>
        <taxon>Eukaryota</taxon>
        <taxon>Viridiplantae</taxon>
        <taxon>Chlorophyta</taxon>
        <taxon>core chlorophytes</taxon>
        <taxon>Trebouxiophyceae</taxon>
        <taxon>Chlorellales</taxon>
        <taxon>Chlorellaceae</taxon>
        <taxon>Apatococcus</taxon>
    </lineage>
</organism>
<gene>
    <name evidence="2" type="ORF">WJX74_007682</name>
</gene>
<dbReference type="InterPro" id="IPR001466">
    <property type="entry name" value="Beta-lactam-related"/>
</dbReference>
<comment type="caution">
    <text evidence="2">The sequence shown here is derived from an EMBL/GenBank/DDBJ whole genome shotgun (WGS) entry which is preliminary data.</text>
</comment>
<dbReference type="Pfam" id="PF00144">
    <property type="entry name" value="Beta-lactamase"/>
    <property type="match status" value="1"/>
</dbReference>
<evidence type="ECO:0000313" key="2">
    <source>
        <dbReference type="EMBL" id="KAK9840326.1"/>
    </source>
</evidence>
<feature type="domain" description="Beta-lactamase-related" evidence="1">
    <location>
        <begin position="54"/>
        <end position="270"/>
    </location>
</feature>
<sequence>MSSGLIDQLGCPVLPWESQDGHCLLTNKSEQPCSVKDLIWLAKGDVPAAWWFARASYDAPLRFMPGTRFDYSNTNYWLAAHIVEAVTEMSFKQYLEQHVLQPAGLTSTIYDTSVGLSGIQKDTLPGSGYLVEFAETQGSQPGTYQHARTARALSLSGELSAGIGCSSLQATTSDIIKWYQLLFTEPEKLNLTSSAISRLVQPITHIYGDLYYGQGFHVVRSNDSSMPFGIDMAYHGGAIWGYKNFAAMRMAKTGPGDATIAAIFSNRKLNFEQTFERDICRVAHDNLALNVPCNPYPLMFLDNLGEIALGIDGTELAERAFPPAELLEDIMSS</sequence>
<reference evidence="2 3" key="1">
    <citation type="journal article" date="2024" name="Nat. Commun.">
        <title>Phylogenomics reveals the evolutionary origins of lichenization in chlorophyte algae.</title>
        <authorList>
            <person name="Puginier C."/>
            <person name="Libourel C."/>
            <person name="Otte J."/>
            <person name="Skaloud P."/>
            <person name="Haon M."/>
            <person name="Grisel S."/>
            <person name="Petersen M."/>
            <person name="Berrin J.G."/>
            <person name="Delaux P.M."/>
            <person name="Dal Grande F."/>
            <person name="Keller J."/>
        </authorList>
    </citation>
    <scope>NUCLEOTIDE SEQUENCE [LARGE SCALE GENOMIC DNA]</scope>
    <source>
        <strain evidence="2 3">SAG 2145</strain>
    </source>
</reference>
<dbReference type="AlphaFoldDB" id="A0AAW1S4H3"/>